<dbReference type="Proteomes" id="UP000254518">
    <property type="component" value="Unassembled WGS sequence"/>
</dbReference>
<dbReference type="EMBL" id="QQBA01000001">
    <property type="protein sequence ID" value="RDI58300.1"/>
    <property type="molecule type" value="Genomic_DNA"/>
</dbReference>
<reference evidence="5 7" key="1">
    <citation type="journal article" date="2015" name="Stand. Genomic Sci.">
        <title>Genomic Encyclopedia of Bacterial and Archaeal Type Strains, Phase III: the genomes of soil and plant-associated and newly described type strains.</title>
        <authorList>
            <person name="Whitman W.B."/>
            <person name="Woyke T."/>
            <person name="Klenk H.P."/>
            <person name="Zhou Y."/>
            <person name="Lilburn T.G."/>
            <person name="Beck B.J."/>
            <person name="De Vos P."/>
            <person name="Vandamme P."/>
            <person name="Eisen J.A."/>
            <person name="Garrity G."/>
            <person name="Hugenholtz P."/>
            <person name="Kyrpides N.C."/>
        </authorList>
    </citation>
    <scope>NUCLEOTIDE SEQUENCE [LARGE SCALE GENOMIC DNA]</scope>
    <source>
        <strain evidence="5 7">CGMCC 1.5380</strain>
    </source>
</reference>
<accession>A0A562Q5Q7</accession>
<gene>
    <name evidence="4" type="ORF">DFR66_101228</name>
    <name evidence="5" type="ORF">IQ02_00226</name>
</gene>
<dbReference type="OrthoDB" id="822355at2"/>
<comment type="caution">
    <text evidence="5">The sequence shown here is derived from an EMBL/GenBank/DDBJ whole genome shotgun (WGS) entry which is preliminary data.</text>
</comment>
<dbReference type="PROSITE" id="PS00061">
    <property type="entry name" value="ADH_SHORT"/>
    <property type="match status" value="1"/>
</dbReference>
<evidence type="ECO:0000256" key="3">
    <source>
        <dbReference type="RuleBase" id="RU000363"/>
    </source>
</evidence>
<dbReference type="InterPro" id="IPR036291">
    <property type="entry name" value="NAD(P)-bd_dom_sf"/>
</dbReference>
<dbReference type="PRINTS" id="PR00081">
    <property type="entry name" value="GDHRDH"/>
</dbReference>
<reference evidence="5" key="3">
    <citation type="submission" date="2019-07" db="EMBL/GenBank/DDBJ databases">
        <authorList>
            <person name="Whitman W."/>
            <person name="Huntemann M."/>
            <person name="Clum A."/>
            <person name="Pillay M."/>
            <person name="Palaniappan K."/>
            <person name="Varghese N."/>
            <person name="Mikhailova N."/>
            <person name="Stamatis D."/>
            <person name="Reddy T."/>
            <person name="Daum C."/>
            <person name="Shapiro N."/>
            <person name="Ivanova N."/>
            <person name="Kyrpides N."/>
            <person name="Woyke T."/>
        </authorList>
    </citation>
    <scope>NUCLEOTIDE SEQUENCE</scope>
    <source>
        <strain evidence="5">CGMCC 1.5380</strain>
    </source>
</reference>
<name>A0A562Q5Q7_9FLAO</name>
<organism evidence="5 7">
    <name type="scientific">Flavobacterium glaciei</name>
    <dbReference type="NCBI Taxonomy" id="386300"/>
    <lineage>
        <taxon>Bacteria</taxon>
        <taxon>Pseudomonadati</taxon>
        <taxon>Bacteroidota</taxon>
        <taxon>Flavobacteriia</taxon>
        <taxon>Flavobacteriales</taxon>
        <taxon>Flavobacteriaceae</taxon>
        <taxon>Flavobacterium</taxon>
    </lineage>
</organism>
<dbReference type="PRINTS" id="PR00080">
    <property type="entry name" value="SDRFAMILY"/>
</dbReference>
<evidence type="ECO:0000313" key="4">
    <source>
        <dbReference type="EMBL" id="RDI58300.1"/>
    </source>
</evidence>
<dbReference type="InterPro" id="IPR020904">
    <property type="entry name" value="Sc_DH/Rdtase_CS"/>
</dbReference>
<dbReference type="Proteomes" id="UP000321392">
    <property type="component" value="Unassembled WGS sequence"/>
</dbReference>
<dbReference type="PANTHER" id="PTHR44196:SF1">
    <property type="entry name" value="DEHYDROGENASE_REDUCTASE SDR FAMILY MEMBER 7B"/>
    <property type="match status" value="1"/>
</dbReference>
<dbReference type="PANTHER" id="PTHR44196">
    <property type="entry name" value="DEHYDROGENASE/REDUCTASE SDR FAMILY MEMBER 7B"/>
    <property type="match status" value="1"/>
</dbReference>
<keyword evidence="6" id="KW-1185">Reference proteome</keyword>
<dbReference type="EMBL" id="VLKX01000001">
    <property type="protein sequence ID" value="TWI52087.1"/>
    <property type="molecule type" value="Genomic_DNA"/>
</dbReference>
<comment type="similarity">
    <text evidence="1 3">Belongs to the short-chain dehydrogenases/reductases (SDR) family.</text>
</comment>
<dbReference type="Pfam" id="PF00106">
    <property type="entry name" value="adh_short"/>
    <property type="match status" value="1"/>
</dbReference>
<dbReference type="Gene3D" id="3.40.50.720">
    <property type="entry name" value="NAD(P)-binding Rossmann-like Domain"/>
    <property type="match status" value="1"/>
</dbReference>
<evidence type="ECO:0000313" key="5">
    <source>
        <dbReference type="EMBL" id="TWI52087.1"/>
    </source>
</evidence>
<dbReference type="GO" id="GO:0016020">
    <property type="term" value="C:membrane"/>
    <property type="evidence" value="ECO:0007669"/>
    <property type="project" value="TreeGrafter"/>
</dbReference>
<evidence type="ECO:0000313" key="7">
    <source>
        <dbReference type="Proteomes" id="UP000321392"/>
    </source>
</evidence>
<dbReference type="GO" id="GO:0016491">
    <property type="term" value="F:oxidoreductase activity"/>
    <property type="evidence" value="ECO:0007669"/>
    <property type="project" value="UniProtKB-KW"/>
</dbReference>
<sequence>MHFKDKVVWITGASSGIGKELALQFDALGAILILTSSNQSLLSELQLQLQKSKILVYNLLDLKGIPALVDEALSCYGRIDFVIQSAGISQRAQATETDIAVYEKLMAINYFAPVAINQALLPHFVAKNSGHSVIISSVAGLMGFPLRSGYAASKHAIKGYVETVQCELLETKVRHSIVYPGRIDTPISKNALQGNGQQYGTTDANNEVGMNVKICARKIIKGIQKGKKAIVIVKAERILLWLWWFCPALYYKIAHKKGLQN</sequence>
<dbReference type="SUPFAM" id="SSF51735">
    <property type="entry name" value="NAD(P)-binding Rossmann-fold domains"/>
    <property type="match status" value="1"/>
</dbReference>
<evidence type="ECO:0000313" key="6">
    <source>
        <dbReference type="Proteomes" id="UP000254518"/>
    </source>
</evidence>
<evidence type="ECO:0000256" key="1">
    <source>
        <dbReference type="ARBA" id="ARBA00006484"/>
    </source>
</evidence>
<dbReference type="AlphaFoldDB" id="A0A562Q5Q7"/>
<protein>
    <submittedName>
        <fullName evidence="5">Short-subunit dehydrogenase</fullName>
    </submittedName>
</protein>
<reference evidence="4 6" key="2">
    <citation type="submission" date="2018-07" db="EMBL/GenBank/DDBJ databases">
        <title>Genomic Encyclopedia of Type Strains, Phase IV (KMG-IV): sequencing the most valuable type-strain genomes for metagenomic binning, comparative biology and taxonomic classification.</title>
        <authorList>
            <person name="Goeker M."/>
        </authorList>
    </citation>
    <scope>NUCLEOTIDE SEQUENCE [LARGE SCALE GENOMIC DNA]</scope>
    <source>
        <strain evidence="4 6">DSM 19728</strain>
    </source>
</reference>
<dbReference type="RefSeq" id="WP_114753016.1">
    <property type="nucleotide sequence ID" value="NZ_QQBA01000001.1"/>
</dbReference>
<dbReference type="InterPro" id="IPR002347">
    <property type="entry name" value="SDR_fam"/>
</dbReference>
<proteinExistence type="inferred from homology"/>
<keyword evidence="2" id="KW-0560">Oxidoreductase</keyword>
<evidence type="ECO:0000256" key="2">
    <source>
        <dbReference type="ARBA" id="ARBA00023002"/>
    </source>
</evidence>